<keyword evidence="1" id="KW-0929">Antimicrobial</keyword>
<name>A0ABN4XT40_9PSED</name>
<dbReference type="Gene3D" id="1.10.530.40">
    <property type="match status" value="1"/>
</dbReference>
<keyword evidence="2" id="KW-0081">Bacteriolytic enzyme</keyword>
<dbReference type="SUPFAM" id="SSF53955">
    <property type="entry name" value="Lysozyme-like"/>
    <property type="match status" value="1"/>
</dbReference>
<dbReference type="InterPro" id="IPR023347">
    <property type="entry name" value="Lysozyme_dom_sf"/>
</dbReference>
<dbReference type="InterPro" id="IPR023346">
    <property type="entry name" value="Lysozyme-like_dom_sf"/>
</dbReference>
<accession>A0ABN4XT40</accession>
<keyword evidence="4" id="KW-1185">Reference proteome</keyword>
<gene>
    <name evidence="3" type="ORF">B2J77_09120</name>
</gene>
<dbReference type="RefSeq" id="WP_078478427.1">
    <property type="nucleotide sequence ID" value="NZ_CP019952.1"/>
</dbReference>
<evidence type="ECO:0008006" key="5">
    <source>
        <dbReference type="Google" id="ProtNLM"/>
    </source>
</evidence>
<evidence type="ECO:0000313" key="3">
    <source>
        <dbReference type="EMBL" id="AQW68362.1"/>
    </source>
</evidence>
<proteinExistence type="predicted"/>
<evidence type="ECO:0000313" key="4">
    <source>
        <dbReference type="Proteomes" id="UP000191010"/>
    </source>
</evidence>
<protein>
    <recommendedName>
        <fullName evidence="5">Lysozyme</fullName>
    </recommendedName>
</protein>
<reference evidence="3 4" key="1">
    <citation type="submission" date="2017-02" db="EMBL/GenBank/DDBJ databases">
        <authorList>
            <person name="Guo L."/>
        </authorList>
    </citation>
    <scope>NUCLEOTIDE SEQUENCE [LARGE SCALE GENOMIC DNA]</scope>
    <source>
        <strain evidence="3 4">PRS09-11288</strain>
    </source>
</reference>
<evidence type="ECO:0000256" key="1">
    <source>
        <dbReference type="ARBA" id="ARBA00022529"/>
    </source>
</evidence>
<sequence length="389" mass="42753">MNIVTTPIKSADENICGAEFSVVNNASGSDYGSASQRLTFNAFSDGANGSSASGVFAFNADAVNATIQIDYALSAVFSVYEFKQAVIEKPDPESGETSSEIVYEDNAQVHLMVLRQGQLIFNKRYTLKTEGEDGKLINTSEPGIYFGGGFSINMPIVMGAPYLATLHSLDARSAVIRISASRTSVNASVRLTFPLENKSTNFTTRETKAIDAALRHNEGNTDFMYLDDRGFVTVGVGFMLPNEQAALAYPFFDLDDNPASDEQKRSEWRTIHSLPSGYLPSWYSEHGDLYLESEFIDSKVAELIDDSFMALSRIFPDVGQLPSAARIALQDMVYNLGEEGLRRYTNLRAAIARRDWQTAAAESHRIGPNDERNNATRDLFLEAGRGGDF</sequence>
<dbReference type="Proteomes" id="UP000191010">
    <property type="component" value="Chromosome"/>
</dbReference>
<organism evidence="3 4">
    <name type="scientific">Pseudomonas parafulva</name>
    <dbReference type="NCBI Taxonomy" id="157782"/>
    <lineage>
        <taxon>Bacteria</taxon>
        <taxon>Pseudomonadati</taxon>
        <taxon>Pseudomonadota</taxon>
        <taxon>Gammaproteobacteria</taxon>
        <taxon>Pseudomonadales</taxon>
        <taxon>Pseudomonadaceae</taxon>
        <taxon>Pseudomonas</taxon>
    </lineage>
</organism>
<evidence type="ECO:0000256" key="2">
    <source>
        <dbReference type="ARBA" id="ARBA00022638"/>
    </source>
</evidence>
<dbReference type="EMBL" id="CP019952">
    <property type="protein sequence ID" value="AQW68362.1"/>
    <property type="molecule type" value="Genomic_DNA"/>
</dbReference>